<evidence type="ECO:0000313" key="5">
    <source>
        <dbReference type="Proteomes" id="UP000027980"/>
    </source>
</evidence>
<dbReference type="HOGENOM" id="CLU_089876_13_1_9"/>
<dbReference type="PANTHER" id="PTHR43240:SF5">
    <property type="entry name" value="1,4-DIHYDROXY-2-NAPHTHOYL-COA THIOESTERASE 1"/>
    <property type="match status" value="1"/>
</dbReference>
<dbReference type="AlphaFoldDB" id="A0A075LPI3"/>
<dbReference type="RefSeq" id="WP_038565029.1">
    <property type="nucleotide sequence ID" value="NZ_CP008876.1"/>
</dbReference>
<dbReference type="InterPro" id="IPR029069">
    <property type="entry name" value="HotDog_dom_sf"/>
</dbReference>
<protein>
    <submittedName>
        <fullName evidence="4">Esterase</fullName>
    </submittedName>
</protein>
<dbReference type="Gene3D" id="3.10.129.10">
    <property type="entry name" value="Hotdog Thioesterase"/>
    <property type="match status" value="1"/>
</dbReference>
<dbReference type="GeneID" id="34222851"/>
<evidence type="ECO:0000256" key="1">
    <source>
        <dbReference type="ARBA" id="ARBA00008324"/>
    </source>
</evidence>
<sequence>MNFSDTLMEQLQMRVVEANKDQVVMEMPVGPHNRQPMGFLHGGASVALAETAASIGGNLHADPATQAVFGLEINANHIRSVRSGIVTAVASPIHVGKSTMVWQISISDENEDLLCIARCTLAIKTRRQ</sequence>
<keyword evidence="2" id="KW-0378">Hydrolase</keyword>
<evidence type="ECO:0000256" key="2">
    <source>
        <dbReference type="ARBA" id="ARBA00022801"/>
    </source>
</evidence>
<evidence type="ECO:0000313" key="4">
    <source>
        <dbReference type="EMBL" id="AIF68249.1"/>
    </source>
</evidence>
<dbReference type="OrthoDB" id="9798208at2"/>
<gene>
    <name evidence="4" type="ORF">GZ22_17500</name>
</gene>
<dbReference type="Proteomes" id="UP000027980">
    <property type="component" value="Chromosome"/>
</dbReference>
<dbReference type="PANTHER" id="PTHR43240">
    <property type="entry name" value="1,4-DIHYDROXY-2-NAPHTHOYL-COA THIOESTERASE 1"/>
    <property type="match status" value="1"/>
</dbReference>
<dbReference type="KEGG" id="tap:GZ22_17500"/>
<name>A0A075LPI3_9BACI</name>
<dbReference type="GO" id="GO:0005829">
    <property type="term" value="C:cytosol"/>
    <property type="evidence" value="ECO:0007669"/>
    <property type="project" value="TreeGrafter"/>
</dbReference>
<comment type="similarity">
    <text evidence="1">Belongs to the thioesterase PaaI family.</text>
</comment>
<feature type="domain" description="Thioesterase" evidence="3">
    <location>
        <begin position="37"/>
        <end position="115"/>
    </location>
</feature>
<dbReference type="InterPro" id="IPR006683">
    <property type="entry name" value="Thioestr_dom"/>
</dbReference>
<dbReference type="Pfam" id="PF03061">
    <property type="entry name" value="4HBT"/>
    <property type="match status" value="1"/>
</dbReference>
<reference evidence="4 5" key="1">
    <citation type="submission" date="2014-07" db="EMBL/GenBank/DDBJ databases">
        <title>Complete genome sequence of a moderately halophilic bacterium Terribacillus aidingensis MP602, isolated from Cryptomeria fortunei in Tianmu mountain in China.</title>
        <authorList>
            <person name="Wang Y."/>
            <person name="Lu P."/>
            <person name="Zhang L."/>
        </authorList>
    </citation>
    <scope>NUCLEOTIDE SEQUENCE [LARGE SCALE GENOMIC DNA]</scope>
    <source>
        <strain evidence="4 5">MP602</strain>
    </source>
</reference>
<accession>A0A075LPI3</accession>
<dbReference type="SUPFAM" id="SSF54637">
    <property type="entry name" value="Thioesterase/thiol ester dehydrase-isomerase"/>
    <property type="match status" value="1"/>
</dbReference>
<dbReference type="CDD" id="cd03443">
    <property type="entry name" value="PaaI_thioesterase"/>
    <property type="match status" value="1"/>
</dbReference>
<dbReference type="InterPro" id="IPR003736">
    <property type="entry name" value="PAAI_dom"/>
</dbReference>
<dbReference type="GO" id="GO:0061522">
    <property type="term" value="F:1,4-dihydroxy-2-naphthoyl-CoA thioesterase activity"/>
    <property type="evidence" value="ECO:0007669"/>
    <property type="project" value="TreeGrafter"/>
</dbReference>
<dbReference type="EMBL" id="CP008876">
    <property type="protein sequence ID" value="AIF68249.1"/>
    <property type="molecule type" value="Genomic_DNA"/>
</dbReference>
<proteinExistence type="inferred from homology"/>
<organism evidence="4 5">
    <name type="scientific">Terribacillus saccharophilus</name>
    <dbReference type="NCBI Taxonomy" id="361277"/>
    <lineage>
        <taxon>Bacteria</taxon>
        <taxon>Bacillati</taxon>
        <taxon>Bacillota</taxon>
        <taxon>Bacilli</taxon>
        <taxon>Bacillales</taxon>
        <taxon>Bacillaceae</taxon>
        <taxon>Terribacillus</taxon>
    </lineage>
</organism>
<evidence type="ECO:0000259" key="3">
    <source>
        <dbReference type="Pfam" id="PF03061"/>
    </source>
</evidence>
<dbReference type="NCBIfam" id="TIGR00369">
    <property type="entry name" value="unchar_dom_1"/>
    <property type="match status" value="1"/>
</dbReference>